<dbReference type="Pfam" id="PF00266">
    <property type="entry name" value="Aminotran_5"/>
    <property type="match status" value="1"/>
</dbReference>
<dbReference type="AlphaFoldDB" id="A0ABD2QMQ8"/>
<evidence type="ECO:0000313" key="2">
    <source>
        <dbReference type="EMBL" id="KAL3320820.1"/>
    </source>
</evidence>
<accession>A0ABD2QMQ8</accession>
<dbReference type="SUPFAM" id="SSF53383">
    <property type="entry name" value="PLP-dependent transferases"/>
    <property type="match status" value="1"/>
</dbReference>
<dbReference type="Gene3D" id="3.40.640.10">
    <property type="entry name" value="Type I PLP-dependent aspartate aminotransferase-like (Major domain)"/>
    <property type="match status" value="1"/>
</dbReference>
<reference evidence="2 3" key="1">
    <citation type="submission" date="2024-11" db="EMBL/GenBank/DDBJ databases">
        <title>Adaptive evolution of stress response genes in parasites aligns with host niche diversity.</title>
        <authorList>
            <person name="Hahn C."/>
            <person name="Resl P."/>
        </authorList>
    </citation>
    <scope>NUCLEOTIDE SEQUENCE [LARGE SCALE GENOMIC DNA]</scope>
    <source>
        <strain evidence="2">EGGRZ-B1_66</strain>
        <tissue evidence="2">Body</tissue>
    </source>
</reference>
<gene>
    <name evidence="2" type="ORF">Ciccas_000505</name>
</gene>
<evidence type="ECO:0000259" key="1">
    <source>
        <dbReference type="Pfam" id="PF00266"/>
    </source>
</evidence>
<comment type="caution">
    <text evidence="2">The sequence shown here is derived from an EMBL/GenBank/DDBJ whole genome shotgun (WGS) entry which is preliminary data.</text>
</comment>
<sequence length="296" mass="32727">MFIESFIVKQVLPQYANTHTTTSATGLQTSFFRSEAKDIVRNAVRALDSDAVIFVGSGSTGAVSKLLHSLSLQNKPVVIVGPYEHHSNLLPWRHYSERWYRVAMSSDGSVSLADLEELLCKETPICKMENRKILVCMNAASNVTGILTDVDAVCSLVHAYDAYIFFDYATAAPYVKIDMNPVWCERPANIAYPSKKLYKDAIFFSGHKFIGGPQSSGVLIVKKNLLKHSQDCPEMPGGGTVFLVSRSEQFYLSDVESREEAGTPAIIEDIRTGLTMKLKQTVGVDNILNKECNFLG</sequence>
<dbReference type="InterPro" id="IPR015424">
    <property type="entry name" value="PyrdxlP-dep_Trfase"/>
</dbReference>
<proteinExistence type="predicted"/>
<dbReference type="PANTHER" id="PTHR43686:SF1">
    <property type="entry name" value="AMINOTRAN_5 DOMAIN-CONTAINING PROTEIN"/>
    <property type="match status" value="1"/>
</dbReference>
<protein>
    <recommendedName>
        <fullName evidence="1">Aminotransferase class V domain-containing protein</fullName>
    </recommendedName>
</protein>
<name>A0ABD2QMQ8_9PLAT</name>
<organism evidence="2 3">
    <name type="scientific">Cichlidogyrus casuarinus</name>
    <dbReference type="NCBI Taxonomy" id="1844966"/>
    <lineage>
        <taxon>Eukaryota</taxon>
        <taxon>Metazoa</taxon>
        <taxon>Spiralia</taxon>
        <taxon>Lophotrochozoa</taxon>
        <taxon>Platyhelminthes</taxon>
        <taxon>Monogenea</taxon>
        <taxon>Monopisthocotylea</taxon>
        <taxon>Dactylogyridea</taxon>
        <taxon>Ancyrocephalidae</taxon>
        <taxon>Cichlidogyrus</taxon>
    </lineage>
</organism>
<evidence type="ECO:0000313" key="3">
    <source>
        <dbReference type="Proteomes" id="UP001626550"/>
    </source>
</evidence>
<dbReference type="EMBL" id="JBJKFK010000027">
    <property type="protein sequence ID" value="KAL3320820.1"/>
    <property type="molecule type" value="Genomic_DNA"/>
</dbReference>
<feature type="domain" description="Aminotransferase class V" evidence="1">
    <location>
        <begin position="13"/>
        <end position="291"/>
    </location>
</feature>
<dbReference type="Proteomes" id="UP001626550">
    <property type="component" value="Unassembled WGS sequence"/>
</dbReference>
<keyword evidence="3" id="KW-1185">Reference proteome</keyword>
<dbReference type="InterPro" id="IPR000192">
    <property type="entry name" value="Aminotrans_V_dom"/>
</dbReference>
<dbReference type="PANTHER" id="PTHR43686">
    <property type="entry name" value="SULFURTRANSFERASE-RELATED"/>
    <property type="match status" value="1"/>
</dbReference>
<dbReference type="InterPro" id="IPR015421">
    <property type="entry name" value="PyrdxlP-dep_Trfase_major"/>
</dbReference>